<dbReference type="STRING" id="326475.AWB66_01484"/>
<proteinExistence type="predicted"/>
<keyword evidence="2" id="KW-1185">Reference proteome</keyword>
<reference evidence="1" key="1">
    <citation type="submission" date="2016-01" db="EMBL/GenBank/DDBJ databases">
        <authorList>
            <person name="Peeters Charlotte."/>
        </authorList>
    </citation>
    <scope>NUCLEOTIDE SEQUENCE</scope>
    <source>
        <strain evidence="1">LMG 22936</strain>
    </source>
</reference>
<organism evidence="1 2">
    <name type="scientific">Caballeronia telluris</name>
    <dbReference type="NCBI Taxonomy" id="326475"/>
    <lineage>
        <taxon>Bacteria</taxon>
        <taxon>Pseudomonadati</taxon>
        <taxon>Pseudomonadota</taxon>
        <taxon>Betaproteobacteria</taxon>
        <taxon>Burkholderiales</taxon>
        <taxon>Burkholderiaceae</taxon>
        <taxon>Caballeronia</taxon>
    </lineage>
</organism>
<protein>
    <submittedName>
        <fullName evidence="1">Bacteriophage protein</fullName>
    </submittedName>
</protein>
<dbReference type="AlphaFoldDB" id="A0A158G1R4"/>
<sequence>MSVKITRDKLQEVLRSMNALVKKDVLVGIPDSAPERRDTPVTNAQIGYILDRGSPAKNIPARPWLVPGVEEVQSECAERLKKGATAALSGNQQGVDSALTAAGLTAEMGVKAKINSNIQPKLADSTLAARRARGVTRENTLVDTGSLRNSVTHVIREKK</sequence>
<comment type="caution">
    <text evidence="1">The sequence shown here is derived from an EMBL/GenBank/DDBJ whole genome shotgun (WGS) entry which is preliminary data.</text>
</comment>
<dbReference type="EMBL" id="FCNZ02000004">
    <property type="protein sequence ID" value="SAL25781.1"/>
    <property type="molecule type" value="Genomic_DNA"/>
</dbReference>
<evidence type="ECO:0000313" key="1">
    <source>
        <dbReference type="EMBL" id="SAL25781.1"/>
    </source>
</evidence>
<accession>A0A158G1R4</accession>
<evidence type="ECO:0000313" key="2">
    <source>
        <dbReference type="Proteomes" id="UP000054717"/>
    </source>
</evidence>
<name>A0A158G1R4_9BURK</name>
<dbReference type="Proteomes" id="UP000054717">
    <property type="component" value="Unassembled WGS sequence"/>
</dbReference>
<gene>
    <name evidence="1" type="ORF">AWB66_01484</name>
</gene>
<dbReference type="RefSeq" id="WP_087629629.1">
    <property type="nucleotide sequence ID" value="NZ_FCNZ02000004.1"/>
</dbReference>